<organism evidence="2 3">
    <name type="scientific">Polaribacter vadi</name>
    <dbReference type="NCBI Taxonomy" id="1774273"/>
    <lineage>
        <taxon>Bacteria</taxon>
        <taxon>Pseudomonadati</taxon>
        <taxon>Bacteroidota</taxon>
        <taxon>Flavobacteriia</taxon>
        <taxon>Flavobacteriales</taxon>
        <taxon>Flavobacteriaceae</taxon>
    </lineage>
</organism>
<dbReference type="Pfam" id="PF04471">
    <property type="entry name" value="Mrr_cat"/>
    <property type="match status" value="1"/>
</dbReference>
<evidence type="ECO:0000313" key="3">
    <source>
        <dbReference type="Proteomes" id="UP000092584"/>
    </source>
</evidence>
<reference evidence="3" key="1">
    <citation type="submission" date="2016-02" db="EMBL/GenBank/DDBJ databases">
        <authorList>
            <person name="Shin S.-K."/>
            <person name="Yi H."/>
            <person name="Kim E."/>
        </authorList>
    </citation>
    <scope>NUCLEOTIDE SEQUENCE [LARGE SCALE GENOMIC DNA]</scope>
    <source>
        <strain evidence="3">LPB0003</strain>
    </source>
</reference>
<evidence type="ECO:0000259" key="1">
    <source>
        <dbReference type="Pfam" id="PF04471"/>
    </source>
</evidence>
<evidence type="ECO:0000313" key="2">
    <source>
        <dbReference type="EMBL" id="OBY62167.1"/>
    </source>
</evidence>
<gene>
    <name evidence="2" type="ORF">LPB3_15455</name>
</gene>
<feature type="domain" description="Restriction endonuclease type IV Mrr" evidence="1">
    <location>
        <begin position="43"/>
        <end position="114"/>
    </location>
</feature>
<dbReference type="GO" id="GO:0009307">
    <property type="term" value="P:DNA restriction-modification system"/>
    <property type="evidence" value="ECO:0007669"/>
    <property type="project" value="InterPro"/>
</dbReference>
<dbReference type="RefSeq" id="WP_065320519.1">
    <property type="nucleotide sequence ID" value="NZ_CP017477.1"/>
</dbReference>
<dbReference type="InterPro" id="IPR011335">
    <property type="entry name" value="Restrct_endonuc-II-like"/>
</dbReference>
<dbReference type="GO" id="GO:0003677">
    <property type="term" value="F:DNA binding"/>
    <property type="evidence" value="ECO:0007669"/>
    <property type="project" value="InterPro"/>
</dbReference>
<dbReference type="EMBL" id="LSFM01000025">
    <property type="protein sequence ID" value="OBY62167.1"/>
    <property type="molecule type" value="Genomic_DNA"/>
</dbReference>
<protein>
    <recommendedName>
        <fullName evidence="1">Restriction endonuclease type IV Mrr domain-containing protein</fullName>
    </recommendedName>
</protein>
<dbReference type="Gene3D" id="3.40.1350.10">
    <property type="match status" value="1"/>
</dbReference>
<name>A0A1B8TR63_9FLAO</name>
<proteinExistence type="predicted"/>
<comment type="caution">
    <text evidence="2">The sequence shown here is derived from an EMBL/GenBank/DDBJ whole genome shotgun (WGS) entry which is preliminary data.</text>
</comment>
<dbReference type="AlphaFoldDB" id="A0A1B8TR63"/>
<dbReference type="InterPro" id="IPR011856">
    <property type="entry name" value="tRNA_endonuc-like_dom_sf"/>
</dbReference>
<dbReference type="SUPFAM" id="SSF52980">
    <property type="entry name" value="Restriction endonuclease-like"/>
    <property type="match status" value="1"/>
</dbReference>
<dbReference type="Proteomes" id="UP000092584">
    <property type="component" value="Unassembled WGS sequence"/>
</dbReference>
<sequence>MKPNMTEWKKYEKELFTKYSEEFPDHEIKINDKIIGQFSKVKRQIDISIRKNVTNYSVLGIIECKYYNRKVDVKIVDCFIGFLDDIKANFGIIITNKGFTQAAKNRAEVKSIKLHIHKFENIENLIKDVDYYFNQRIKNLELNEQDFYQRVKEYSNYIDFEKVDFEKKVIVFKNGFTNTEYYAWKKLMQETSRVFRDFPEIERIEIITPAKRKFFEKNKYIIEDRVYKSNIELNEFEIFMKVNFSELKNDVKIWRKFLNRTNLNNKNFIQSFAKKYVTSEILINN</sequence>
<dbReference type="GO" id="GO:0004519">
    <property type="term" value="F:endonuclease activity"/>
    <property type="evidence" value="ECO:0007669"/>
    <property type="project" value="InterPro"/>
</dbReference>
<keyword evidence="3" id="KW-1185">Reference proteome</keyword>
<dbReference type="InterPro" id="IPR007560">
    <property type="entry name" value="Restrct_endonuc_IV_Mrr"/>
</dbReference>
<accession>A0A1B8TR63</accession>
<dbReference type="OrthoDB" id="1454447at2"/>